<keyword evidence="7" id="KW-1278">Translocase</keyword>
<evidence type="ECO:0000313" key="10">
    <source>
        <dbReference type="EMBL" id="AQW21625.1"/>
    </source>
</evidence>
<dbReference type="InterPro" id="IPR030947">
    <property type="entry name" value="EcfA_1"/>
</dbReference>
<dbReference type="PANTHER" id="PTHR43553">
    <property type="entry name" value="HEAVY METAL TRANSPORTER"/>
    <property type="match status" value="1"/>
</dbReference>
<dbReference type="AlphaFoldDB" id="A0A1S6QJ42"/>
<evidence type="ECO:0000313" key="11">
    <source>
        <dbReference type="Proteomes" id="UP000030361"/>
    </source>
</evidence>
<evidence type="ECO:0000256" key="4">
    <source>
        <dbReference type="ARBA" id="ARBA00022475"/>
    </source>
</evidence>
<dbReference type="InterPro" id="IPR050095">
    <property type="entry name" value="ECF_ABC_transporter_ATP-bd"/>
</dbReference>
<sequence length="277" mass="31018">MENIIEINNLSFKYPEQNQLFDNLSLSIEAGKWTAILGQNGSGKSTLARLVDGLLEAESGTIRVAGLEVNDDNLQLVRNQIGMVFQNPEDQFVGATVEDDVAFGLENREQPRQQMQLVVKESLEAVGMWEYRNRIPASLSGGQKQRVAIAGILAIKPKILILDESTSMLDPKGRQEIIDLVKEIKEKEELTVISITHDIEEAAIADRIVIINKGTVVADKTPIELLNREDFLKKYELETPFTTKLLSSLKELGISVPDKYLNDEELISWIKKSLSQK</sequence>
<dbReference type="OrthoDB" id="9784332at2"/>
<proteinExistence type="inferred from homology"/>
<accession>A0A1S6QJ42</accession>
<dbReference type="GO" id="GO:0016887">
    <property type="term" value="F:ATP hydrolysis activity"/>
    <property type="evidence" value="ECO:0007669"/>
    <property type="project" value="InterPro"/>
</dbReference>
<dbReference type="PANTHER" id="PTHR43553:SF24">
    <property type="entry name" value="ENERGY-COUPLING FACTOR TRANSPORTER ATP-BINDING PROTEIN ECFA1"/>
    <property type="match status" value="1"/>
</dbReference>
<dbReference type="InterPro" id="IPR003593">
    <property type="entry name" value="AAA+_ATPase"/>
</dbReference>
<dbReference type="RefSeq" id="WP_035168201.1">
    <property type="nucleotide sequence ID" value="NZ_CP018906.1"/>
</dbReference>
<evidence type="ECO:0000256" key="6">
    <source>
        <dbReference type="ARBA" id="ARBA00022840"/>
    </source>
</evidence>
<dbReference type="eggNOG" id="COG1122">
    <property type="taxonomic scope" value="Bacteria"/>
</dbReference>
<dbReference type="Proteomes" id="UP000030361">
    <property type="component" value="Chromosome"/>
</dbReference>
<dbReference type="GO" id="GO:0043190">
    <property type="term" value="C:ATP-binding cassette (ABC) transporter complex"/>
    <property type="evidence" value="ECO:0007669"/>
    <property type="project" value="TreeGrafter"/>
</dbReference>
<dbReference type="InterPro" id="IPR017871">
    <property type="entry name" value="ABC_transporter-like_CS"/>
</dbReference>
<dbReference type="FunFam" id="3.40.50.300:FF:000224">
    <property type="entry name" value="Energy-coupling factor transporter ATP-binding protein EcfA"/>
    <property type="match status" value="1"/>
</dbReference>
<dbReference type="KEGG" id="lcu:PL11_006620"/>
<gene>
    <name evidence="10" type="ORF">PL11_006620</name>
</gene>
<evidence type="ECO:0000256" key="1">
    <source>
        <dbReference type="ARBA" id="ARBA00004202"/>
    </source>
</evidence>
<evidence type="ECO:0000256" key="8">
    <source>
        <dbReference type="ARBA" id="ARBA00023136"/>
    </source>
</evidence>
<dbReference type="NCBIfam" id="NF010167">
    <property type="entry name" value="PRK13648.1"/>
    <property type="match status" value="1"/>
</dbReference>
<dbReference type="SMART" id="SM00382">
    <property type="entry name" value="AAA"/>
    <property type="match status" value="1"/>
</dbReference>
<organism evidence="10 11">
    <name type="scientific">Lentilactobacillus curieae</name>
    <dbReference type="NCBI Taxonomy" id="1138822"/>
    <lineage>
        <taxon>Bacteria</taxon>
        <taxon>Bacillati</taxon>
        <taxon>Bacillota</taxon>
        <taxon>Bacilli</taxon>
        <taxon>Lactobacillales</taxon>
        <taxon>Lactobacillaceae</taxon>
        <taxon>Lentilactobacillus</taxon>
    </lineage>
</organism>
<dbReference type="CDD" id="cd03225">
    <property type="entry name" value="ABC_cobalt_CbiO_domain1"/>
    <property type="match status" value="1"/>
</dbReference>
<dbReference type="Gene3D" id="3.40.50.300">
    <property type="entry name" value="P-loop containing nucleotide triphosphate hydrolases"/>
    <property type="match status" value="1"/>
</dbReference>
<evidence type="ECO:0000256" key="3">
    <source>
        <dbReference type="ARBA" id="ARBA00022448"/>
    </source>
</evidence>
<comment type="similarity">
    <text evidence="2">Belongs to the ABC transporter superfamily.</text>
</comment>
<keyword evidence="4" id="KW-1003">Cell membrane</keyword>
<dbReference type="InterPro" id="IPR015856">
    <property type="entry name" value="ABC_transpr_CbiO/EcfA_su"/>
</dbReference>
<dbReference type="SUPFAM" id="SSF52540">
    <property type="entry name" value="P-loop containing nucleoside triphosphate hydrolases"/>
    <property type="match status" value="1"/>
</dbReference>
<dbReference type="InterPro" id="IPR027417">
    <property type="entry name" value="P-loop_NTPase"/>
</dbReference>
<dbReference type="GO" id="GO:0042626">
    <property type="term" value="F:ATPase-coupled transmembrane transporter activity"/>
    <property type="evidence" value="ECO:0007669"/>
    <property type="project" value="TreeGrafter"/>
</dbReference>
<dbReference type="Pfam" id="PF00005">
    <property type="entry name" value="ABC_tran"/>
    <property type="match status" value="1"/>
</dbReference>
<evidence type="ECO:0000256" key="5">
    <source>
        <dbReference type="ARBA" id="ARBA00022741"/>
    </source>
</evidence>
<evidence type="ECO:0000256" key="2">
    <source>
        <dbReference type="ARBA" id="ARBA00005417"/>
    </source>
</evidence>
<keyword evidence="6" id="KW-0067">ATP-binding</keyword>
<evidence type="ECO:0000259" key="9">
    <source>
        <dbReference type="PROSITE" id="PS50893"/>
    </source>
</evidence>
<dbReference type="EMBL" id="CP018906">
    <property type="protein sequence ID" value="AQW21625.1"/>
    <property type="molecule type" value="Genomic_DNA"/>
</dbReference>
<evidence type="ECO:0000256" key="7">
    <source>
        <dbReference type="ARBA" id="ARBA00022967"/>
    </source>
</evidence>
<keyword evidence="8" id="KW-0472">Membrane</keyword>
<dbReference type="InterPro" id="IPR003439">
    <property type="entry name" value="ABC_transporter-like_ATP-bd"/>
</dbReference>
<protein>
    <submittedName>
        <fullName evidence="10">Energy-coupling factor transporter ATPase</fullName>
    </submittedName>
</protein>
<comment type="subcellular location">
    <subcellularLocation>
        <location evidence="1">Cell membrane</location>
        <topology evidence="1">Peripheral membrane protein</topology>
    </subcellularLocation>
</comment>
<dbReference type="GO" id="GO:0005524">
    <property type="term" value="F:ATP binding"/>
    <property type="evidence" value="ECO:0007669"/>
    <property type="project" value="UniProtKB-KW"/>
</dbReference>
<keyword evidence="3" id="KW-0813">Transport</keyword>
<name>A0A1S6QJ42_9LACO</name>
<feature type="domain" description="ABC transporter" evidence="9">
    <location>
        <begin position="5"/>
        <end position="238"/>
    </location>
</feature>
<dbReference type="PROSITE" id="PS50893">
    <property type="entry name" value="ABC_TRANSPORTER_2"/>
    <property type="match status" value="1"/>
</dbReference>
<reference evidence="10 11" key="1">
    <citation type="journal article" date="2015" name="Genome Announc.">
        <title>Genome Sequence of Lactobacillus curieae CCTCC M 2011381T, a Novel Producer of Gamma-aminobutyric Acid.</title>
        <authorList>
            <person name="Wang Y."/>
            <person name="Wang Y."/>
            <person name="Lang C."/>
            <person name="Wei D."/>
            <person name="Xu P."/>
            <person name="Xie J."/>
        </authorList>
    </citation>
    <scope>NUCLEOTIDE SEQUENCE [LARGE SCALE GENOMIC DNA]</scope>
    <source>
        <strain evidence="10 11">CCTCC M 2011381</strain>
    </source>
</reference>
<keyword evidence="11" id="KW-1185">Reference proteome</keyword>
<dbReference type="NCBIfam" id="TIGR04520">
    <property type="entry name" value="ECF_ATPase_1"/>
    <property type="match status" value="1"/>
</dbReference>
<keyword evidence="5" id="KW-0547">Nucleotide-binding</keyword>
<dbReference type="PROSITE" id="PS00211">
    <property type="entry name" value="ABC_TRANSPORTER_1"/>
    <property type="match status" value="1"/>
</dbReference>